<dbReference type="InterPro" id="IPR050834">
    <property type="entry name" value="Glycosyltransf_2"/>
</dbReference>
<proteinExistence type="predicted"/>
<dbReference type="PATRIC" id="fig|754436.4.peg.4543"/>
<dbReference type="SUPFAM" id="SSF53448">
    <property type="entry name" value="Nucleotide-diphospho-sugar transferases"/>
    <property type="match status" value="1"/>
</dbReference>
<protein>
    <recommendedName>
        <fullName evidence="1">Glycosyltransferase 2-like domain-containing protein</fullName>
    </recommendedName>
</protein>
<dbReference type="Gene3D" id="3.90.550.10">
    <property type="entry name" value="Spore Coat Polysaccharide Biosynthesis Protein SpsA, Chain A"/>
    <property type="match status" value="1"/>
</dbReference>
<evidence type="ECO:0000313" key="3">
    <source>
        <dbReference type="Proteomes" id="UP000036426"/>
    </source>
</evidence>
<dbReference type="Proteomes" id="UP000036426">
    <property type="component" value="Unassembled WGS sequence"/>
</dbReference>
<keyword evidence="3" id="KW-1185">Reference proteome</keyword>
<evidence type="ECO:0000259" key="1">
    <source>
        <dbReference type="Pfam" id="PF00535"/>
    </source>
</evidence>
<accession>A0A0J1GG73</accession>
<dbReference type="Pfam" id="PF00535">
    <property type="entry name" value="Glycos_transf_2"/>
    <property type="match status" value="1"/>
</dbReference>
<dbReference type="SUPFAM" id="SSF56112">
    <property type="entry name" value="Protein kinase-like (PK-like)"/>
    <property type="match status" value="1"/>
</dbReference>
<evidence type="ECO:0000313" key="2">
    <source>
        <dbReference type="EMBL" id="KLU98585.1"/>
    </source>
</evidence>
<comment type="caution">
    <text evidence="2">The sequence shown here is derived from an EMBL/GenBank/DDBJ whole genome shotgun (WGS) entry which is preliminary data.</text>
</comment>
<feature type="domain" description="Glycosyltransferase 2-like" evidence="1">
    <location>
        <begin position="8"/>
        <end position="151"/>
    </location>
</feature>
<dbReference type="RefSeq" id="WP_047876513.1">
    <property type="nucleotide sequence ID" value="NZ_BMYC01000023.1"/>
</dbReference>
<sequence>MNAHQLAVIIATKNRTELLKDRAIRSVINQTIVPNYVIVVDDSSVEDRKKNKAIVDDLSEADFQIKYLINQRTPGASGAWNTAIDYLCTQRSKNMDSLFLAFLDDDDEWHPSYLEKCLAVASENQCNMVAVGFYRFEGNGRSYIKCLPPKSLREDQFLRGNPGIQGSNLFLSLDIMLMVGGFDEHLCSCTDRDLCIRLCELEAIRYLSINDSLLNHYADNDRQRLSTPNSPAKKKGLSAFWLKYHGRMSNSQRKAFLNRAQSLFNWEPETSSEIESKPAIQIALTLGIELGCISFSKLSQVIERIHQVGQQHLVGFNLVLTAIQDVNLNELSAFLEFVRQQGITCYNLCAQQTCIETATAFVAKENIGHSAWVLRDWPLQGQPYCKNKNVISVLLTELGARQMCDDSLNEQLKKEQTELVHKITQCRTDEARARINKLFCIDTDDLQLLGIGSEAIVMTDGKRVFKCIDYWKTRIPAEQIKLLQQDGSQWRDLPGLYALDEVVSDGKNLVLTYPYEVSIPYQGGYCEQVINLLHSCSKVGIVCNNIHPKNLIKTQNEVKLIDYGSDIRPWSELGFEHMVRRAYLSIHHADHPCLKFLMRQSLHTTNMPEMEGYQAFRQRLTGIDYNLKLAQQVRLPLAPLAELSAPFSLTIGVITGDAHKLLPLLNSIAELSQCSYLSEVNTIVLCNGCSASSLTAVFEDSKRPLGNVRIITEEQQIEDSERGLFGLGFANRQRGQVGIAHARSMLQKYVGLICEANPDSIAWILDDDMRLDARAKQYLPWLPRFKQEGIDVVIGQYQGSSPNPPLNGLRGQLVDLLHNLRWLDTLSSNIELPDRSGENTILRNKYPDYYYDLSRKHSGHLEVPFWLEPAYKGETVAEARARLFAHAPLLVTGFPLTRSIIPECFSYSLMAMKDTVNRGGNTFVLNPKALTQTPNLIPKINGREARRSDMVWAMVNKHYRRLSIKSAPFPVQHTGRVQNEKILDLEKVQDEIMGSALYAGLQNFLLAKEQHNLVFTPAEITNVWKATRAARNTRLARLKHSFYRINGLAQALSKFPELTELCEYLTRSFNSATIATLEAQVKQMNEHHIYEFLNQIVPQSTSFANAHQQTVEILE</sequence>
<dbReference type="InterPro" id="IPR011009">
    <property type="entry name" value="Kinase-like_dom_sf"/>
</dbReference>
<dbReference type="InterPro" id="IPR029044">
    <property type="entry name" value="Nucleotide-diphossugar_trans"/>
</dbReference>
<name>A0A0J1GG73_9GAMM</name>
<dbReference type="PANTHER" id="PTHR43685">
    <property type="entry name" value="GLYCOSYLTRANSFERASE"/>
    <property type="match status" value="1"/>
</dbReference>
<dbReference type="EMBL" id="LDOV01000047">
    <property type="protein sequence ID" value="KLU98585.1"/>
    <property type="molecule type" value="Genomic_DNA"/>
</dbReference>
<dbReference type="InterPro" id="IPR001173">
    <property type="entry name" value="Glyco_trans_2-like"/>
</dbReference>
<dbReference type="PANTHER" id="PTHR43685:SF11">
    <property type="entry name" value="GLYCOSYLTRANSFERASE TAGX-RELATED"/>
    <property type="match status" value="1"/>
</dbReference>
<organism evidence="2 3">
    <name type="scientific">Photobacterium aphoticum</name>
    <dbReference type="NCBI Taxonomy" id="754436"/>
    <lineage>
        <taxon>Bacteria</taxon>
        <taxon>Pseudomonadati</taxon>
        <taxon>Pseudomonadota</taxon>
        <taxon>Gammaproteobacteria</taxon>
        <taxon>Vibrionales</taxon>
        <taxon>Vibrionaceae</taxon>
        <taxon>Photobacterium</taxon>
    </lineage>
</organism>
<reference evidence="2 3" key="1">
    <citation type="submission" date="2015-05" db="EMBL/GenBank/DDBJ databases">
        <title>Photobacterium galathea sp. nov.</title>
        <authorList>
            <person name="Machado H."/>
            <person name="Gram L."/>
        </authorList>
    </citation>
    <scope>NUCLEOTIDE SEQUENCE [LARGE SCALE GENOMIC DNA]</scope>
    <source>
        <strain evidence="2 3">DSM 25995</strain>
    </source>
</reference>
<gene>
    <name evidence="2" type="ORF">ABT58_21615</name>
</gene>
<dbReference type="CDD" id="cd00761">
    <property type="entry name" value="Glyco_tranf_GTA_type"/>
    <property type="match status" value="1"/>
</dbReference>
<dbReference type="AlphaFoldDB" id="A0A0J1GG73"/>